<dbReference type="GO" id="GO:0005975">
    <property type="term" value="P:carbohydrate metabolic process"/>
    <property type="evidence" value="ECO:0007669"/>
    <property type="project" value="InterPro"/>
</dbReference>
<proteinExistence type="predicted"/>
<dbReference type="EMBL" id="CP130319">
    <property type="protein sequence ID" value="WNR42813.1"/>
    <property type="molecule type" value="Genomic_DNA"/>
</dbReference>
<dbReference type="AlphaFoldDB" id="A0AA96RH17"/>
<evidence type="ECO:0000313" key="2">
    <source>
        <dbReference type="EMBL" id="WNR42813.1"/>
    </source>
</evidence>
<organism evidence="2 3">
    <name type="scientific">Paenibacillus roseopurpureus</name>
    <dbReference type="NCBI Taxonomy" id="2918901"/>
    <lineage>
        <taxon>Bacteria</taxon>
        <taxon>Bacillati</taxon>
        <taxon>Bacillota</taxon>
        <taxon>Bacilli</taxon>
        <taxon>Bacillales</taxon>
        <taxon>Paenibacillaceae</taxon>
        <taxon>Paenibacillus</taxon>
    </lineage>
</organism>
<dbReference type="Proteomes" id="UP001304650">
    <property type="component" value="Chromosome"/>
</dbReference>
<dbReference type="InterPro" id="IPR052043">
    <property type="entry name" value="PolySaccharide_Degr_Enz"/>
</dbReference>
<reference evidence="2" key="1">
    <citation type="submission" date="2022-02" db="EMBL/GenBank/DDBJ databases">
        <title>Paenibacillus sp. MBLB1832 Whole Genome Shotgun Sequencing.</title>
        <authorList>
            <person name="Hwang C.Y."/>
            <person name="Cho E.-S."/>
            <person name="Seo M.-J."/>
        </authorList>
    </citation>
    <scope>NUCLEOTIDE SEQUENCE</scope>
    <source>
        <strain evidence="2">MBLB1832</strain>
    </source>
</reference>
<evidence type="ECO:0000313" key="3">
    <source>
        <dbReference type="Proteomes" id="UP001304650"/>
    </source>
</evidence>
<gene>
    <name evidence="2" type="ORF">MJB10_17000</name>
</gene>
<dbReference type="InterPro" id="IPR012341">
    <property type="entry name" value="6hp_glycosidase-like_sf"/>
</dbReference>
<dbReference type="PANTHER" id="PTHR33886:SF8">
    <property type="entry name" value="UNSATURATED RHAMNOGALACTURONAN HYDROLASE (EUROFUNG)"/>
    <property type="match status" value="1"/>
</dbReference>
<evidence type="ECO:0000256" key="1">
    <source>
        <dbReference type="ARBA" id="ARBA00022801"/>
    </source>
</evidence>
<dbReference type="RefSeq" id="WP_314796570.1">
    <property type="nucleotide sequence ID" value="NZ_CP130319.1"/>
</dbReference>
<dbReference type="Pfam" id="PF07470">
    <property type="entry name" value="Glyco_hydro_88"/>
    <property type="match status" value="1"/>
</dbReference>
<dbReference type="Gene3D" id="1.50.10.10">
    <property type="match status" value="1"/>
</dbReference>
<keyword evidence="3" id="KW-1185">Reference proteome</keyword>
<dbReference type="PANTHER" id="PTHR33886">
    <property type="entry name" value="UNSATURATED RHAMNOGALACTURONAN HYDROLASE (EUROFUNG)"/>
    <property type="match status" value="1"/>
</dbReference>
<accession>A0AA96RH17</accession>
<keyword evidence="1 2" id="KW-0378">Hydrolase</keyword>
<sequence>MSTYATLHAEGNQDSVIPVGKRLPLGWKALPIGGVAKDCVRLSLGRAVMKQPAWLRVTVALDVREAVRIEVLSAVSETVLGELDIRYASVFQPFQLWLSAAQAERLSYEGVLLRLRQGSSPIWVFIEGPSEAPLLLPHLRAEAVGEERMDPWEVMPQFLATLSSLQPFGWLEGCVLDGLLDLERSRGGGRFREAAEAHLRMFFDEQGSLHYENPRSEPVDGAVYGIEGTLPFAALAQLYPQHPAIEQAIAFWLSEASEDGTIRDGTMLSAEGSYTIAYPMAIMAKLYHRQDLVRLAIQQLKIRKELLFHGNDLYLRYHEDGSRSFRNWSRAYAWYMLGLARTLRELRKFRELTKLPKEMHPASVSDLEQELARIAQIAINHQSEQGLWYVFVDEPHTRIETSGSAAIAAALAIGVELGILSGNALDASLRARQALSAYFTTDGILQGVAQNNKGGEELQRGGYRIMSQMATGLAAQLDSALQRAMNKTSQQEPLPEP</sequence>
<dbReference type="KEGG" id="proo:MJB10_17000"/>
<protein>
    <submittedName>
        <fullName evidence="2">Glycoside hydrolase family 88 protein</fullName>
    </submittedName>
</protein>
<dbReference type="SUPFAM" id="SSF48208">
    <property type="entry name" value="Six-hairpin glycosidases"/>
    <property type="match status" value="1"/>
</dbReference>
<dbReference type="InterPro" id="IPR008928">
    <property type="entry name" value="6-hairpin_glycosidase_sf"/>
</dbReference>
<dbReference type="InterPro" id="IPR010905">
    <property type="entry name" value="Glyco_hydro_88"/>
</dbReference>
<dbReference type="GO" id="GO:0016787">
    <property type="term" value="F:hydrolase activity"/>
    <property type="evidence" value="ECO:0007669"/>
    <property type="project" value="UniProtKB-KW"/>
</dbReference>
<name>A0AA96RH17_9BACL</name>